<dbReference type="Proteomes" id="UP000223828">
    <property type="component" value="Unassembled WGS sequence"/>
</dbReference>
<evidence type="ECO:0000313" key="3">
    <source>
        <dbReference type="Proteomes" id="UP000223828"/>
    </source>
</evidence>
<dbReference type="PANTHER" id="PTHR33221">
    <property type="entry name" value="WINGED HELIX-TURN-HELIX TRANSCRIPTIONAL REGULATOR, RRF2 FAMILY"/>
    <property type="match status" value="1"/>
</dbReference>
<dbReference type="GO" id="GO:0003700">
    <property type="term" value="F:DNA-binding transcription factor activity"/>
    <property type="evidence" value="ECO:0007669"/>
    <property type="project" value="TreeGrafter"/>
</dbReference>
<dbReference type="OrthoDB" id="3242805at2"/>
<keyword evidence="4" id="KW-1185">Reference proteome</keyword>
<reference evidence="1" key="3">
    <citation type="submission" date="2017-10" db="EMBL/GenBank/DDBJ databases">
        <authorList>
            <person name="Vrbovska V."/>
            <person name="Kovarovic V."/>
            <person name="Indrakova A."/>
        </authorList>
    </citation>
    <scope>NUCLEOTIDE SEQUENCE</scope>
    <source>
        <strain evidence="1">CCM 8730</strain>
    </source>
</reference>
<dbReference type="InterPro" id="IPR036388">
    <property type="entry name" value="WH-like_DNA-bd_sf"/>
</dbReference>
<dbReference type="SUPFAM" id="SSF46785">
    <property type="entry name" value="Winged helix' DNA-binding domain"/>
    <property type="match status" value="1"/>
</dbReference>
<dbReference type="GO" id="GO:0005829">
    <property type="term" value="C:cytosol"/>
    <property type="evidence" value="ECO:0007669"/>
    <property type="project" value="TreeGrafter"/>
</dbReference>
<dbReference type="Gene3D" id="1.10.10.10">
    <property type="entry name" value="Winged helix-like DNA-binding domain superfamily/Winged helix DNA-binding domain"/>
    <property type="match status" value="1"/>
</dbReference>
<dbReference type="NCBIfam" id="NF041852">
    <property type="entry name" value="trans_reg_HypR"/>
    <property type="match status" value="1"/>
</dbReference>
<evidence type="ECO:0000313" key="4">
    <source>
        <dbReference type="Proteomes" id="UP001056588"/>
    </source>
</evidence>
<dbReference type="Pfam" id="PF02082">
    <property type="entry name" value="Rrf2"/>
    <property type="match status" value="1"/>
</dbReference>
<dbReference type="InterPro" id="IPR036390">
    <property type="entry name" value="WH_DNA-bd_sf"/>
</dbReference>
<name>A0A2C6WCG1_9STAP</name>
<proteinExistence type="predicted"/>
<evidence type="ECO:0000313" key="1">
    <source>
        <dbReference type="EMBL" id="PHK48558.1"/>
    </source>
</evidence>
<dbReference type="PROSITE" id="PS51197">
    <property type="entry name" value="HTH_RRF2_2"/>
    <property type="match status" value="1"/>
</dbReference>
<accession>A0A2C6WCG1</accession>
<dbReference type="RefSeq" id="WP_099091341.1">
    <property type="nucleotide sequence ID" value="NZ_CP093217.1"/>
</dbReference>
<dbReference type="EMBL" id="CP093217">
    <property type="protein sequence ID" value="UQW81436.1"/>
    <property type="molecule type" value="Genomic_DNA"/>
</dbReference>
<dbReference type="EMBL" id="MRZN01000031">
    <property type="protein sequence ID" value="PHK48558.1"/>
    <property type="molecule type" value="Genomic_DNA"/>
</dbReference>
<sequence>MNLEFNIAVHLLTFLVKHQDERYSSSELAQRICVNPVQLRRVTRKLNEQQFLDVSRGKYGGYQANEQTAQVNLAELLVSFNEERSDGRLYTGDEGSDCEISREIGHTMSHFHKREQDILIAYYKNVTIHDVLNEVLKEDSHETV</sequence>
<evidence type="ECO:0000313" key="2">
    <source>
        <dbReference type="EMBL" id="UQW81436.1"/>
    </source>
</evidence>
<dbReference type="InterPro" id="IPR000944">
    <property type="entry name" value="Tscrpt_reg_Rrf2"/>
</dbReference>
<protein>
    <submittedName>
        <fullName evidence="1 2">Transcriptional regulator</fullName>
    </submittedName>
</protein>
<reference evidence="1" key="1">
    <citation type="journal article" date="2017" name="Appl. Environ. Microbiol.">
        <title>Staphylococcus edaphicus sp. nov., isolated in Antarctica, harbours mecC gene and genomic islands with suspected role in adaptation to extreme environment.</title>
        <authorList>
            <person name="Pantucek R."/>
            <person name="Sedlacek I."/>
            <person name="Indrakova A."/>
            <person name="Vrbovska V."/>
            <person name="Maslanova I."/>
            <person name="Kovarovic V."/>
            <person name="Svec P."/>
            <person name="Kralova S."/>
            <person name="Kristofova L."/>
            <person name="Keklakova J."/>
            <person name="Petras P."/>
            <person name="Doskar J."/>
        </authorList>
    </citation>
    <scope>NUCLEOTIDE SEQUENCE</scope>
    <source>
        <strain evidence="1">CCM 8730</strain>
    </source>
</reference>
<dbReference type="AlphaFoldDB" id="A0A2C6WCG1"/>
<reference evidence="3" key="2">
    <citation type="submission" date="2017-10" db="EMBL/GenBank/DDBJ databases">
        <title>Staphylococcus edaphicus sp. nov., isolated in Antarctica, harbouring mecC gene and genomic islands essential in adaptation to extreme environment.</title>
        <authorList>
            <person name="Pantucek R."/>
            <person name="Sedlacek I."/>
            <person name="Indrakova A."/>
            <person name="Vrbovska V."/>
            <person name="Maslanova I."/>
            <person name="Kovarovic V."/>
            <person name="Svec P."/>
            <person name="Kralova S."/>
            <person name="Kristofova L."/>
            <person name="Keklakova J."/>
            <person name="Petras P."/>
            <person name="Doskar J."/>
        </authorList>
    </citation>
    <scope>NUCLEOTIDE SEQUENCE [LARGE SCALE GENOMIC DNA]</scope>
    <source>
        <strain evidence="3">CCM 5085</strain>
    </source>
</reference>
<dbReference type="PANTHER" id="PTHR33221:SF15">
    <property type="entry name" value="HTH-TYPE TRANSCRIPTIONAL REGULATOR YWGB-RELATED"/>
    <property type="match status" value="1"/>
</dbReference>
<reference evidence="2" key="4">
    <citation type="submission" date="2022-03" db="EMBL/GenBank/DDBJ databases">
        <title>Complete Genome Sequence of Staphylococcus edaphicus strain CCM 8731.</title>
        <authorList>
            <person name="Rimmer C.O."/>
            <person name="Thomas J.C."/>
        </authorList>
    </citation>
    <scope>NUCLEOTIDE SEQUENCE</scope>
    <source>
        <strain evidence="2">CCM 8731</strain>
    </source>
</reference>
<dbReference type="Proteomes" id="UP001056588">
    <property type="component" value="Chromosome"/>
</dbReference>
<gene>
    <name evidence="1" type="ORF">BTJ66_12875</name>
    <name evidence="2" type="ORF">MNY58_12900</name>
</gene>
<organism evidence="1 3">
    <name type="scientific">Staphylococcus edaphicus</name>
    <dbReference type="NCBI Taxonomy" id="1955013"/>
    <lineage>
        <taxon>Bacteria</taxon>
        <taxon>Bacillati</taxon>
        <taxon>Bacillota</taxon>
        <taxon>Bacilli</taxon>
        <taxon>Bacillales</taxon>
        <taxon>Staphylococcaceae</taxon>
        <taxon>Staphylococcus</taxon>
    </lineage>
</organism>